<dbReference type="AlphaFoldDB" id="A0A317X037"/>
<accession>A0A317X037</accession>
<name>A0A317X037_9EURO</name>
<dbReference type="EMBL" id="MSFL01000002">
    <property type="protein sequence ID" value="PWY90917.1"/>
    <property type="molecule type" value="Genomic_DNA"/>
</dbReference>
<feature type="region of interest" description="Disordered" evidence="1">
    <location>
        <begin position="356"/>
        <end position="377"/>
    </location>
</feature>
<evidence type="ECO:0000256" key="1">
    <source>
        <dbReference type="SAM" id="MobiDB-lite"/>
    </source>
</evidence>
<sequence length="573" mass="61452">MAANQVLRQIGQTTPNEEWFDFDNSLDLPYSGLGSNPTSIDSVSPKDLELGFADFDDCNWGPNPGVCTEDFFSDIINYDPPCEGYALDGPQPLLNPSGAFQSLPGSPNQGLIASDVMASDLSDAWLQDVGGFDDPFYANIRQMVELQAAADPGCLSSKEKRMEASIAIHLQRLQDAAMQELDLSSNSSTTFPSPRWSDSAQMSVSQSGTWATPATSPSSETLGNPSTSAEPTGGMEMVLDLNMNTTTNVPKKQKPRSRAQKENYIKVRKAGACEKHRKQHKRCNCLEKVVSQLSVSHDAVSVTHPAVRSTVNVQLHVPGSGKGVVHAKTIPTVTAKAPVLHTTGGLVSREDQHVQLRQAGRSPNTSPSFLRPQYGHHSQCAAQASTGCPNTGQPGVLCQPIRSPVPSRSVGLVQPSSSTSSQPDQKLHTRMPTQAPGRLRSVPAVSTHLRASFEASVVLESHSVGDQRRSTEDTKLRSSSPEGRAVAQHPSSCDGSSDAQRTIQSVSSNRRSVSSALQWGRNAVSSVLRSVSTLSRVLEPSIFAESALGSYFGRVVLLSSRKLLVARKGLGLY</sequence>
<dbReference type="OrthoDB" id="4346289at2759"/>
<comment type="caution">
    <text evidence="2">The sequence shown here is derived from an EMBL/GenBank/DDBJ whole genome shotgun (WGS) entry which is preliminary data.</text>
</comment>
<dbReference type="VEuPathDB" id="FungiDB:BO70DRAFT_358388"/>
<evidence type="ECO:0000313" key="3">
    <source>
        <dbReference type="Proteomes" id="UP000247233"/>
    </source>
</evidence>
<protein>
    <submittedName>
        <fullName evidence="2">Uncharacterized protein</fullName>
    </submittedName>
</protein>
<feature type="region of interest" description="Disordered" evidence="1">
    <location>
        <begin position="399"/>
        <end position="440"/>
    </location>
</feature>
<keyword evidence="3" id="KW-1185">Reference proteome</keyword>
<feature type="compositionally biased region" description="Polar residues" evidence="1">
    <location>
        <begin position="489"/>
        <end position="504"/>
    </location>
</feature>
<reference evidence="2 3" key="1">
    <citation type="submission" date="2016-12" db="EMBL/GenBank/DDBJ databases">
        <title>The genomes of Aspergillus section Nigri reveals drivers in fungal speciation.</title>
        <authorList>
            <consortium name="DOE Joint Genome Institute"/>
            <person name="Vesth T.C."/>
            <person name="Nybo J."/>
            <person name="Theobald S."/>
            <person name="Brandl J."/>
            <person name="Frisvad J.C."/>
            <person name="Nielsen K.F."/>
            <person name="Lyhne E.K."/>
            <person name="Kogle M.E."/>
            <person name="Kuo A."/>
            <person name="Riley R."/>
            <person name="Clum A."/>
            <person name="Nolan M."/>
            <person name="Lipzen A."/>
            <person name="Salamov A."/>
            <person name="Henrissat B."/>
            <person name="Wiebenga A."/>
            <person name="De Vries R.P."/>
            <person name="Grigoriev I.V."/>
            <person name="Mortensen U.H."/>
            <person name="Andersen M.R."/>
            <person name="Baker S.E."/>
        </authorList>
    </citation>
    <scope>NUCLEOTIDE SEQUENCE [LARGE SCALE GENOMIC DNA]</scope>
    <source>
        <strain evidence="2 3">CBS 117.55</strain>
    </source>
</reference>
<feature type="compositionally biased region" description="Polar residues" evidence="1">
    <location>
        <begin position="184"/>
        <end position="230"/>
    </location>
</feature>
<dbReference type="GeneID" id="37064513"/>
<feature type="region of interest" description="Disordered" evidence="1">
    <location>
        <begin position="461"/>
        <end position="509"/>
    </location>
</feature>
<evidence type="ECO:0000313" key="2">
    <source>
        <dbReference type="EMBL" id="PWY90917.1"/>
    </source>
</evidence>
<feature type="compositionally biased region" description="Basic and acidic residues" evidence="1">
    <location>
        <begin position="463"/>
        <end position="476"/>
    </location>
</feature>
<feature type="region of interest" description="Disordered" evidence="1">
    <location>
        <begin position="184"/>
        <end position="233"/>
    </location>
</feature>
<organism evidence="2 3">
    <name type="scientific">Aspergillus heteromorphus CBS 117.55</name>
    <dbReference type="NCBI Taxonomy" id="1448321"/>
    <lineage>
        <taxon>Eukaryota</taxon>
        <taxon>Fungi</taxon>
        <taxon>Dikarya</taxon>
        <taxon>Ascomycota</taxon>
        <taxon>Pezizomycotina</taxon>
        <taxon>Eurotiomycetes</taxon>
        <taxon>Eurotiomycetidae</taxon>
        <taxon>Eurotiales</taxon>
        <taxon>Aspergillaceae</taxon>
        <taxon>Aspergillus</taxon>
        <taxon>Aspergillus subgen. Circumdati</taxon>
    </lineage>
</organism>
<gene>
    <name evidence="2" type="ORF">BO70DRAFT_358388</name>
</gene>
<proteinExistence type="predicted"/>
<dbReference type="Proteomes" id="UP000247233">
    <property type="component" value="Unassembled WGS sequence"/>
</dbReference>
<dbReference type="RefSeq" id="XP_025403360.1">
    <property type="nucleotide sequence ID" value="XM_025542276.1"/>
</dbReference>